<dbReference type="EMBL" id="LEKV01001940">
    <property type="protein sequence ID" value="KVI04678.1"/>
    <property type="molecule type" value="Genomic_DNA"/>
</dbReference>
<protein>
    <submittedName>
        <fullName evidence="5">Nucleotide-binding, alpha-beta plait</fullName>
    </submittedName>
</protein>
<dbReference type="SUPFAM" id="SSF54928">
    <property type="entry name" value="RNA-binding domain, RBD"/>
    <property type="match status" value="1"/>
</dbReference>
<reference evidence="5 6" key="1">
    <citation type="journal article" date="2016" name="Sci. Rep.">
        <title>The genome sequence of the outbreeding globe artichoke constructed de novo incorporating a phase-aware low-pass sequencing strategy of F1 progeny.</title>
        <authorList>
            <person name="Scaglione D."/>
            <person name="Reyes-Chin-Wo S."/>
            <person name="Acquadro A."/>
            <person name="Froenicke L."/>
            <person name="Portis E."/>
            <person name="Beitel C."/>
            <person name="Tirone M."/>
            <person name="Mauro R."/>
            <person name="Lo Monaco A."/>
            <person name="Mauromicale G."/>
            <person name="Faccioli P."/>
            <person name="Cattivelli L."/>
            <person name="Rieseberg L."/>
            <person name="Michelmore R."/>
            <person name="Lanteri S."/>
        </authorList>
    </citation>
    <scope>NUCLEOTIDE SEQUENCE [LARGE SCALE GENOMIC DNA]</scope>
    <source>
        <strain evidence="5">2C</strain>
    </source>
</reference>
<keyword evidence="6" id="KW-1185">Reference proteome</keyword>
<evidence type="ECO:0000256" key="1">
    <source>
        <dbReference type="ARBA" id="ARBA00022884"/>
    </source>
</evidence>
<dbReference type="AlphaFoldDB" id="A0A118K2P6"/>
<feature type="domain" description="RRM" evidence="4">
    <location>
        <begin position="1"/>
        <end position="73"/>
    </location>
</feature>
<dbReference type="PANTHER" id="PTHR21245">
    <property type="entry name" value="HETEROGENEOUS NUCLEAR RIBONUCLEOPROTEIN"/>
    <property type="match status" value="1"/>
</dbReference>
<proteinExistence type="predicted"/>
<accession>A0A118K2P6</accession>
<evidence type="ECO:0000259" key="4">
    <source>
        <dbReference type="PROSITE" id="PS50102"/>
    </source>
</evidence>
<feature type="compositionally biased region" description="Polar residues" evidence="3">
    <location>
        <begin position="83"/>
        <end position="100"/>
    </location>
</feature>
<sequence>MFSPFGKIVFEDFLWHTRGPKRGSPRGYAFVQFSTKEVRFTSRLSMQEAKRAKEKMHGKLACGRPLVVRLAREKYLMEMANKSSGIESSKSGNGTAQMSRSAKIAAIKNKLKAMEEEDHDTKRQKQS</sequence>
<dbReference type="GO" id="GO:0003723">
    <property type="term" value="F:RNA binding"/>
    <property type="evidence" value="ECO:0007669"/>
    <property type="project" value="UniProtKB-UniRule"/>
</dbReference>
<dbReference type="InterPro" id="IPR012677">
    <property type="entry name" value="Nucleotide-bd_a/b_plait_sf"/>
</dbReference>
<gene>
    <name evidence="5" type="ORF">Ccrd_017002</name>
</gene>
<evidence type="ECO:0000313" key="6">
    <source>
        <dbReference type="Proteomes" id="UP000243975"/>
    </source>
</evidence>
<dbReference type="PROSITE" id="PS50102">
    <property type="entry name" value="RRM"/>
    <property type="match status" value="1"/>
</dbReference>
<dbReference type="Gramene" id="KVI04678">
    <property type="protein sequence ID" value="KVI04678"/>
    <property type="gene ID" value="Ccrd_017002"/>
</dbReference>
<organism evidence="5 6">
    <name type="scientific">Cynara cardunculus var. scolymus</name>
    <name type="common">Globe artichoke</name>
    <name type="synonym">Cynara scolymus</name>
    <dbReference type="NCBI Taxonomy" id="59895"/>
    <lineage>
        <taxon>Eukaryota</taxon>
        <taxon>Viridiplantae</taxon>
        <taxon>Streptophyta</taxon>
        <taxon>Embryophyta</taxon>
        <taxon>Tracheophyta</taxon>
        <taxon>Spermatophyta</taxon>
        <taxon>Magnoliopsida</taxon>
        <taxon>eudicotyledons</taxon>
        <taxon>Gunneridae</taxon>
        <taxon>Pentapetalae</taxon>
        <taxon>asterids</taxon>
        <taxon>campanulids</taxon>
        <taxon>Asterales</taxon>
        <taxon>Asteraceae</taxon>
        <taxon>Carduoideae</taxon>
        <taxon>Cardueae</taxon>
        <taxon>Carduinae</taxon>
        <taxon>Cynara</taxon>
    </lineage>
</organism>
<name>A0A118K2P6_CYNCS</name>
<evidence type="ECO:0000313" key="5">
    <source>
        <dbReference type="EMBL" id="KVI04678.1"/>
    </source>
</evidence>
<comment type="caution">
    <text evidence="5">The sequence shown here is derived from an EMBL/GenBank/DDBJ whole genome shotgun (WGS) entry which is preliminary data.</text>
</comment>
<dbReference type="Gene3D" id="3.30.70.330">
    <property type="match status" value="1"/>
</dbReference>
<dbReference type="OMA" id="APYRFQL"/>
<dbReference type="InterPro" id="IPR035979">
    <property type="entry name" value="RBD_domain_sf"/>
</dbReference>
<evidence type="ECO:0000256" key="2">
    <source>
        <dbReference type="PROSITE-ProRule" id="PRU00176"/>
    </source>
</evidence>
<evidence type="ECO:0000256" key="3">
    <source>
        <dbReference type="SAM" id="MobiDB-lite"/>
    </source>
</evidence>
<dbReference type="InterPro" id="IPR000504">
    <property type="entry name" value="RRM_dom"/>
</dbReference>
<keyword evidence="1 2" id="KW-0694">RNA-binding</keyword>
<feature type="region of interest" description="Disordered" evidence="3">
    <location>
        <begin position="83"/>
        <end position="127"/>
    </location>
</feature>
<dbReference type="Proteomes" id="UP000243975">
    <property type="component" value="Unassembled WGS sequence"/>
</dbReference>